<accession>A0A5J9U1V9</accession>
<organism evidence="2 3">
    <name type="scientific">Eragrostis curvula</name>
    <name type="common">weeping love grass</name>
    <dbReference type="NCBI Taxonomy" id="38414"/>
    <lineage>
        <taxon>Eukaryota</taxon>
        <taxon>Viridiplantae</taxon>
        <taxon>Streptophyta</taxon>
        <taxon>Embryophyta</taxon>
        <taxon>Tracheophyta</taxon>
        <taxon>Spermatophyta</taxon>
        <taxon>Magnoliopsida</taxon>
        <taxon>Liliopsida</taxon>
        <taxon>Poales</taxon>
        <taxon>Poaceae</taxon>
        <taxon>PACMAD clade</taxon>
        <taxon>Chloridoideae</taxon>
        <taxon>Eragrostideae</taxon>
        <taxon>Eragrostidinae</taxon>
        <taxon>Eragrostis</taxon>
    </lineage>
</organism>
<evidence type="ECO:0000256" key="1">
    <source>
        <dbReference type="SAM" id="MobiDB-lite"/>
    </source>
</evidence>
<keyword evidence="3" id="KW-1185">Reference proteome</keyword>
<name>A0A5J9U1V9_9POAL</name>
<evidence type="ECO:0000313" key="2">
    <source>
        <dbReference type="EMBL" id="TVU17692.1"/>
    </source>
</evidence>
<protein>
    <submittedName>
        <fullName evidence="2">Uncharacterized protein</fullName>
    </submittedName>
</protein>
<feature type="non-terminal residue" evidence="2">
    <location>
        <position position="1"/>
    </location>
</feature>
<comment type="caution">
    <text evidence="2">The sequence shown here is derived from an EMBL/GenBank/DDBJ whole genome shotgun (WGS) entry which is preliminary data.</text>
</comment>
<feature type="compositionally biased region" description="Low complexity" evidence="1">
    <location>
        <begin position="20"/>
        <end position="35"/>
    </location>
</feature>
<feature type="region of interest" description="Disordered" evidence="1">
    <location>
        <begin position="20"/>
        <end position="40"/>
    </location>
</feature>
<dbReference type="AlphaFoldDB" id="A0A5J9U1V9"/>
<gene>
    <name evidence="2" type="ORF">EJB05_33743</name>
</gene>
<dbReference type="Gramene" id="TVU17692">
    <property type="protein sequence ID" value="TVU17692"/>
    <property type="gene ID" value="EJB05_33743"/>
</dbReference>
<dbReference type="Proteomes" id="UP000324897">
    <property type="component" value="Chromosome 7"/>
</dbReference>
<dbReference type="EMBL" id="RWGY01000029">
    <property type="protein sequence ID" value="TVU17692.1"/>
    <property type="molecule type" value="Genomic_DNA"/>
</dbReference>
<sequence>MEHCGGGGFGAIKAIALAGPGTDTPLSSPASPTSADRIRHPRPAGTCSIRGELVPGPTATTPVAPIHRDKISSKVLRSDESRSFGFARTKDKSAVTTQQCFRSGSVPIDLVAAALLRGEWRNDVKVNDGKVAHGGFLNAASLTSLVRAQAPRELQAAYLARWSSFVWFG</sequence>
<proteinExistence type="predicted"/>
<evidence type="ECO:0000313" key="3">
    <source>
        <dbReference type="Proteomes" id="UP000324897"/>
    </source>
</evidence>
<reference evidence="2 3" key="1">
    <citation type="journal article" date="2019" name="Sci. Rep.">
        <title>A high-quality genome of Eragrostis curvula grass provides insights into Poaceae evolution and supports new strategies to enhance forage quality.</title>
        <authorList>
            <person name="Carballo J."/>
            <person name="Santos B.A.C.M."/>
            <person name="Zappacosta D."/>
            <person name="Garbus I."/>
            <person name="Selva J.P."/>
            <person name="Gallo C.A."/>
            <person name="Diaz A."/>
            <person name="Albertini E."/>
            <person name="Caccamo M."/>
            <person name="Echenique V."/>
        </authorList>
    </citation>
    <scope>NUCLEOTIDE SEQUENCE [LARGE SCALE GENOMIC DNA]</scope>
    <source>
        <strain evidence="3">cv. Victoria</strain>
        <tissue evidence="2">Leaf</tissue>
    </source>
</reference>